<keyword evidence="4" id="KW-1185">Reference proteome</keyword>
<keyword evidence="2" id="KW-1133">Transmembrane helix</keyword>
<evidence type="ECO:0000313" key="3">
    <source>
        <dbReference type="EMBL" id="KKY00449.1"/>
    </source>
</evidence>
<dbReference type="Proteomes" id="UP000034407">
    <property type="component" value="Unassembled WGS sequence"/>
</dbReference>
<dbReference type="PATRIC" id="fig|1629550.3.peg.2280"/>
<comment type="caution">
    <text evidence="3">The sequence shown here is derived from an EMBL/GenBank/DDBJ whole genome shotgun (WGS) entry which is preliminary data.</text>
</comment>
<dbReference type="InterPro" id="IPR014867">
    <property type="entry name" value="Spore_coat_CotH_CotH2/3/7"/>
</dbReference>
<feature type="transmembrane region" description="Helical" evidence="2">
    <location>
        <begin position="9"/>
        <end position="28"/>
    </location>
</feature>
<protein>
    <submittedName>
        <fullName evidence="3">CotH protein</fullName>
    </submittedName>
</protein>
<organism evidence="3 4">
    <name type="scientific">Paraclostridium benzoelyticum</name>
    <dbReference type="NCBI Taxonomy" id="1629550"/>
    <lineage>
        <taxon>Bacteria</taxon>
        <taxon>Bacillati</taxon>
        <taxon>Bacillota</taxon>
        <taxon>Clostridia</taxon>
        <taxon>Peptostreptococcales</taxon>
        <taxon>Peptostreptococcaceae</taxon>
        <taxon>Paraclostridium</taxon>
    </lineage>
</organism>
<proteinExistence type="predicted"/>
<reference evidence="3 4" key="1">
    <citation type="submission" date="2015-04" db="EMBL/GenBank/DDBJ databases">
        <title>Microcin producing Clostridium sp. JC272T.</title>
        <authorList>
            <person name="Jyothsna T."/>
            <person name="Sasikala C."/>
            <person name="Ramana C."/>
        </authorList>
    </citation>
    <scope>NUCLEOTIDE SEQUENCE [LARGE SCALE GENOMIC DNA]</scope>
    <source>
        <strain evidence="3 4">JC272</strain>
    </source>
</reference>
<feature type="compositionally biased region" description="Basic and acidic residues" evidence="1">
    <location>
        <begin position="524"/>
        <end position="541"/>
    </location>
</feature>
<dbReference type="PANTHER" id="PTHR40050">
    <property type="entry name" value="INNER SPORE COAT PROTEIN H"/>
    <property type="match status" value="1"/>
</dbReference>
<dbReference type="OrthoDB" id="3235126at2"/>
<feature type="region of interest" description="Disordered" evidence="1">
    <location>
        <begin position="522"/>
        <end position="541"/>
    </location>
</feature>
<dbReference type="EMBL" id="LBBT01000276">
    <property type="protein sequence ID" value="KKY00449.1"/>
    <property type="molecule type" value="Genomic_DNA"/>
</dbReference>
<keyword evidence="2" id="KW-0812">Transmembrane</keyword>
<sequence length="595" mass="67159">MINDKQSKYISVISIILAVVFIIVSIYIPKNETDIETVSKTEDVLDKNSITSIDIKIKESDWEWLLENATKEEYKSADVTINGEAFNNVGIRPKGNSSLTSVANDSTTDRYSIKIDFGQYVDGQTYHGIRKLALNNNISDATYMKEAISYDIYNLLGIATPEYSYTDIKINGSDWGLYLGVEVIDERFIEKNYGELSGNLYKPETMNMGGNKGKNGEMQRPEMDGNMPKMGDNPPKMDGNIPKDGEEAPELNGDAINMVQNQNVSRGEEDNGGAPRMGNKDSEGADLKYIDDDVDSYSILRDSAVFKSTTDKDFESVIDMMESLSTGNDIENYLNVDEVLKYFAVNTFLVNLDSYSGGMYHNYYLYEKDGVSEILPWDLNMSFGGFSVKDGEKAINFPIDLPVTGNLEDAPLIGKLLENDNYKELYHNYLNQIVDSYFSSGAFNNRVTQIDKLISNYVKKDATAFYNYKEYKTGVTELLTFGKDRTKSVQAQLNGEQSAIEYGNIVTTLNLSALGQQNMGKNQDINKKEQPGDNNQEKSQEMIKNGEQNDNKQMMPPNIKDNKQNTWIYYLVPIIGLIMLVISTIFITKYKRKRY</sequence>
<gene>
    <name evidence="3" type="ORF">VN21_14110</name>
</gene>
<dbReference type="PANTHER" id="PTHR40050:SF1">
    <property type="entry name" value="INNER SPORE COAT PROTEIN H"/>
    <property type="match status" value="1"/>
</dbReference>
<evidence type="ECO:0000256" key="1">
    <source>
        <dbReference type="SAM" id="MobiDB-lite"/>
    </source>
</evidence>
<accession>A0A0M3DG74</accession>
<dbReference type="RefSeq" id="WP_046823826.1">
    <property type="nucleotide sequence ID" value="NZ_LBBT01000276.1"/>
</dbReference>
<evidence type="ECO:0000313" key="4">
    <source>
        <dbReference type="Proteomes" id="UP000034407"/>
    </source>
</evidence>
<evidence type="ECO:0000256" key="2">
    <source>
        <dbReference type="SAM" id="Phobius"/>
    </source>
</evidence>
<dbReference type="AlphaFoldDB" id="A0A0M3DG74"/>
<dbReference type="Pfam" id="PF08757">
    <property type="entry name" value="CotH"/>
    <property type="match status" value="2"/>
</dbReference>
<keyword evidence="2" id="KW-0472">Membrane</keyword>
<name>A0A0M3DG74_9FIRM</name>
<feature type="transmembrane region" description="Helical" evidence="2">
    <location>
        <begin position="567"/>
        <end position="587"/>
    </location>
</feature>
<feature type="region of interest" description="Disordered" evidence="1">
    <location>
        <begin position="265"/>
        <end position="285"/>
    </location>
</feature>